<evidence type="ECO:0000313" key="1">
    <source>
        <dbReference type="EMBL" id="MFF8279726.1"/>
    </source>
</evidence>
<sequence length="446" mass="49194">MWLAEYIEEGEPRRLVDALAARDDNAAHAWLLTTPLPPGAVGPESARRIAEAVRLDEVVRADPVDLRVLAQAGRLLCRMTSRGDYRPEVLAYTGAVAVHEALVAQASALAPTLDHYAILLSLALDLHSGPSHLLPWQPGRREALLDGLESVLAAPPWAALARGEPTPRADPAERHRAAWIRRTARQPFGPRDQRTGAPRLRIEVAVSDPADPDTVETRFLVDGRPLVPEAFGRGPGNAPEYLLDSGRLRATPEPREVQLAEAYCTEGCCGALHVTVRRDGDHVVWSHWRRPPASPHRQASSELPEYRFDAAAYDAEVARAENDHSWAWPARSTARLLAAGLRDRPELLTRWDCRFGWVGTAFSEPDTTTLSFTFWPGLAAGRRDTAGPWLQFVWDLPDDGTPPDVRAARALKRMETTDPKTFAEVRGGSREHAQVLGFPWPEGQGH</sequence>
<accession>A0ABW6YIN0</accession>
<proteinExistence type="predicted"/>
<keyword evidence="2" id="KW-1185">Reference proteome</keyword>
<reference evidence="1 2" key="1">
    <citation type="submission" date="2024-10" db="EMBL/GenBank/DDBJ databases">
        <title>The Natural Products Discovery Center: Release of the First 8490 Sequenced Strains for Exploring Actinobacteria Biosynthetic Diversity.</title>
        <authorList>
            <person name="Kalkreuter E."/>
            <person name="Kautsar S.A."/>
            <person name="Yang D."/>
            <person name="Bader C.D."/>
            <person name="Teijaro C.N."/>
            <person name="Fluegel L."/>
            <person name="Davis C.M."/>
            <person name="Simpson J.R."/>
            <person name="Lauterbach L."/>
            <person name="Steele A.D."/>
            <person name="Gui C."/>
            <person name="Meng S."/>
            <person name="Li G."/>
            <person name="Viehrig K."/>
            <person name="Ye F."/>
            <person name="Su P."/>
            <person name="Kiefer A.F."/>
            <person name="Nichols A."/>
            <person name="Cepeda A.J."/>
            <person name="Yan W."/>
            <person name="Fan B."/>
            <person name="Jiang Y."/>
            <person name="Adhikari A."/>
            <person name="Zheng C.-J."/>
            <person name="Schuster L."/>
            <person name="Cowan T.M."/>
            <person name="Smanski M.J."/>
            <person name="Chevrette M.G."/>
            <person name="De Carvalho L.P.S."/>
            <person name="Shen B."/>
        </authorList>
    </citation>
    <scope>NUCLEOTIDE SEQUENCE [LARGE SCALE GENOMIC DNA]</scope>
    <source>
        <strain evidence="1 2">NPDC015755</strain>
    </source>
</reference>
<dbReference type="EMBL" id="JBIBSM010000017">
    <property type="protein sequence ID" value="MFF8279726.1"/>
    <property type="molecule type" value="Genomic_DNA"/>
</dbReference>
<protein>
    <submittedName>
        <fullName evidence="1">Uncharacterized protein</fullName>
    </submittedName>
</protein>
<gene>
    <name evidence="1" type="ORF">ACF05T_27065</name>
</gene>
<dbReference type="Proteomes" id="UP001603013">
    <property type="component" value="Unassembled WGS sequence"/>
</dbReference>
<organism evidence="1 2">
    <name type="scientific">Streptomyces lateritius</name>
    <dbReference type="NCBI Taxonomy" id="67313"/>
    <lineage>
        <taxon>Bacteria</taxon>
        <taxon>Bacillati</taxon>
        <taxon>Actinomycetota</taxon>
        <taxon>Actinomycetes</taxon>
        <taxon>Kitasatosporales</taxon>
        <taxon>Streptomycetaceae</taxon>
        <taxon>Streptomyces</taxon>
    </lineage>
</organism>
<dbReference type="RefSeq" id="WP_391936662.1">
    <property type="nucleotide sequence ID" value="NZ_JBIBSM010000017.1"/>
</dbReference>
<evidence type="ECO:0000313" key="2">
    <source>
        <dbReference type="Proteomes" id="UP001603013"/>
    </source>
</evidence>
<name>A0ABW6YIN0_9ACTN</name>
<comment type="caution">
    <text evidence="1">The sequence shown here is derived from an EMBL/GenBank/DDBJ whole genome shotgun (WGS) entry which is preliminary data.</text>
</comment>